<dbReference type="InterPro" id="IPR024639">
    <property type="entry name" value="DNA_pol_e_bsu_N"/>
</dbReference>
<evidence type="ECO:0000256" key="2">
    <source>
        <dbReference type="ARBA" id="ARBA00009560"/>
    </source>
</evidence>
<evidence type="ECO:0000256" key="1">
    <source>
        <dbReference type="ARBA" id="ARBA00004123"/>
    </source>
</evidence>
<dbReference type="GO" id="GO:0042276">
    <property type="term" value="P:error-prone translesion synthesis"/>
    <property type="evidence" value="ECO:0007669"/>
    <property type="project" value="TreeGrafter"/>
</dbReference>
<feature type="domain" description="DNA polymerase epsilon subunit B N-terminal" evidence="8">
    <location>
        <begin position="2"/>
        <end position="73"/>
    </location>
</feature>
<dbReference type="InParanoid" id="A0A1V9XP62"/>
<evidence type="ECO:0000256" key="3">
    <source>
        <dbReference type="ARBA" id="ARBA00022705"/>
    </source>
</evidence>
<evidence type="ECO:0000256" key="4">
    <source>
        <dbReference type="ARBA" id="ARBA00023125"/>
    </source>
</evidence>
<accession>A0A1V9XP62</accession>
<dbReference type="InterPro" id="IPR029052">
    <property type="entry name" value="Metallo-depent_PP-like"/>
</dbReference>
<dbReference type="InterPro" id="IPR016266">
    <property type="entry name" value="POLE2"/>
</dbReference>
<dbReference type="OrthoDB" id="10254730at2759"/>
<dbReference type="STRING" id="418985.A0A1V9XP62"/>
<evidence type="ECO:0000313" key="9">
    <source>
        <dbReference type="EMBL" id="OQR75128.1"/>
    </source>
</evidence>
<dbReference type="Gene3D" id="3.60.21.60">
    <property type="match status" value="1"/>
</dbReference>
<evidence type="ECO:0000256" key="6">
    <source>
        <dbReference type="PIRNR" id="PIRNR000799"/>
    </source>
</evidence>
<protein>
    <recommendedName>
        <fullName evidence="6">DNA polymerase epsilon subunit</fullName>
    </recommendedName>
    <alternativeName>
        <fullName evidence="6">DNA polymerase II subunit 2</fullName>
    </alternativeName>
</protein>
<keyword evidence="4 6" id="KW-0238">DNA-binding</keyword>
<keyword evidence="10" id="KW-1185">Reference proteome</keyword>
<dbReference type="PANTHER" id="PTHR12708:SF0">
    <property type="entry name" value="DNA POLYMERASE EPSILON SUBUNIT 2"/>
    <property type="match status" value="1"/>
</dbReference>
<sequence>MASRLKAKILNSFQVHGLTLRRESSQYLEQMLGQLEFEQQVEWIEQIITWLQSQSLETALISKDQIVTCIKQCSSISQRQEQTFRVISAFEVPAFSYNNDRKKFLKIDDKRRLFPAADAKALLYCERYKIVQQRTLRHKLFAAPTAASMLSSSKEEHYKLCSCESLIGMTNKANKFVVVLGMLTQLKEGKLFLEDPTGSVQLNLSKTTFSQALTTEGSMVLAEGIYDDKVFNVQAIGFAPPELAKVSREYFGSVNYFGGDAIKCMKTDSTLKELEHQLDDCMLVILSDVWLDDVKTMERLKILFTGYNQCPPTAFILMGNFLRNSLGFQDVGTLKDCFKQLADLVVQFPDIIHQSRFVVVPGNKDPLTTKVIPRPPLPKVVTEYFSSKVPQSAFTSNPARIQLYTQEIVLFREDTISKMCRNCVYVPWESDSEVQMAQLYVKNLVGNAHLCPLPTHIAPVLWQWDHALWLYPTPDVVVCADKHEPFTISQNECLFTNPGQFTKGDFCFKVYLPGQRKVEDSQISDSK</sequence>
<organism evidence="9 10">
    <name type="scientific">Tropilaelaps mercedesae</name>
    <dbReference type="NCBI Taxonomy" id="418985"/>
    <lineage>
        <taxon>Eukaryota</taxon>
        <taxon>Metazoa</taxon>
        <taxon>Ecdysozoa</taxon>
        <taxon>Arthropoda</taxon>
        <taxon>Chelicerata</taxon>
        <taxon>Arachnida</taxon>
        <taxon>Acari</taxon>
        <taxon>Parasitiformes</taxon>
        <taxon>Mesostigmata</taxon>
        <taxon>Gamasina</taxon>
        <taxon>Dermanyssoidea</taxon>
        <taxon>Laelapidae</taxon>
        <taxon>Tropilaelaps</taxon>
    </lineage>
</organism>
<evidence type="ECO:0000259" key="7">
    <source>
        <dbReference type="Pfam" id="PF04042"/>
    </source>
</evidence>
<evidence type="ECO:0000313" key="10">
    <source>
        <dbReference type="Proteomes" id="UP000192247"/>
    </source>
</evidence>
<keyword evidence="3 6" id="KW-0235">DNA replication</keyword>
<dbReference type="Proteomes" id="UP000192247">
    <property type="component" value="Unassembled WGS sequence"/>
</dbReference>
<dbReference type="Pfam" id="PF04042">
    <property type="entry name" value="DNA_pol_E_B"/>
    <property type="match status" value="1"/>
</dbReference>
<keyword evidence="5 6" id="KW-0539">Nucleus</keyword>
<dbReference type="GO" id="GO:0006261">
    <property type="term" value="P:DNA-templated DNA replication"/>
    <property type="evidence" value="ECO:0007669"/>
    <property type="project" value="InterPro"/>
</dbReference>
<dbReference type="Gene3D" id="1.10.8.60">
    <property type="match status" value="1"/>
</dbReference>
<comment type="caution">
    <text evidence="9">The sequence shown here is derived from an EMBL/GenBank/DDBJ whole genome shotgun (WGS) entry which is preliminary data.</text>
</comment>
<dbReference type="EMBL" id="MNPL01006805">
    <property type="protein sequence ID" value="OQR75128.1"/>
    <property type="molecule type" value="Genomic_DNA"/>
</dbReference>
<dbReference type="PANTHER" id="PTHR12708">
    <property type="entry name" value="DNA POLYMERASE EPSILON SUBUNIT B"/>
    <property type="match status" value="1"/>
</dbReference>
<dbReference type="GO" id="GO:0003677">
    <property type="term" value="F:DNA binding"/>
    <property type="evidence" value="ECO:0007669"/>
    <property type="project" value="UniProtKB-UniRule"/>
</dbReference>
<evidence type="ECO:0000259" key="8">
    <source>
        <dbReference type="Pfam" id="PF12213"/>
    </source>
</evidence>
<feature type="domain" description="DNA polymerase alpha/delta/epsilon subunit B" evidence="7">
    <location>
        <begin position="283"/>
        <end position="487"/>
    </location>
</feature>
<reference evidence="9 10" key="1">
    <citation type="journal article" date="2017" name="Gigascience">
        <title>Draft genome of the honey bee ectoparasitic mite, Tropilaelaps mercedesae, is shaped by the parasitic life history.</title>
        <authorList>
            <person name="Dong X."/>
            <person name="Armstrong S.D."/>
            <person name="Xia D."/>
            <person name="Makepeace B.L."/>
            <person name="Darby A.C."/>
            <person name="Kadowaki T."/>
        </authorList>
    </citation>
    <scope>NUCLEOTIDE SEQUENCE [LARGE SCALE GENOMIC DNA]</scope>
    <source>
        <strain evidence="9">Wuxi-XJTLU</strain>
    </source>
</reference>
<dbReference type="AlphaFoldDB" id="A0A1V9XP62"/>
<dbReference type="GO" id="GO:0008622">
    <property type="term" value="C:epsilon DNA polymerase complex"/>
    <property type="evidence" value="ECO:0007669"/>
    <property type="project" value="UniProtKB-UniRule"/>
</dbReference>
<gene>
    <name evidence="9" type="ORF">BIW11_00824</name>
</gene>
<comment type="similarity">
    <text evidence="2 6">Belongs to the DNA polymerase epsilon subunit B family.</text>
</comment>
<evidence type="ECO:0000256" key="5">
    <source>
        <dbReference type="ARBA" id="ARBA00023242"/>
    </source>
</evidence>
<comment type="subcellular location">
    <subcellularLocation>
        <location evidence="1 6">Nucleus</location>
    </subcellularLocation>
</comment>
<dbReference type="FunCoup" id="A0A1V9XP62">
    <property type="interactions" value="712"/>
</dbReference>
<dbReference type="InterPro" id="IPR007185">
    <property type="entry name" value="DNA_pol_a/d/e_bsu"/>
</dbReference>
<name>A0A1V9XP62_9ACAR</name>
<dbReference type="PIRSF" id="PIRSF000799">
    <property type="entry name" value="DNA_pol_eps_2"/>
    <property type="match status" value="1"/>
</dbReference>
<dbReference type="SUPFAM" id="SSF56300">
    <property type="entry name" value="Metallo-dependent phosphatases"/>
    <property type="match status" value="1"/>
</dbReference>
<proteinExistence type="inferred from homology"/>
<dbReference type="Pfam" id="PF12213">
    <property type="entry name" value="Dpoe2NT"/>
    <property type="match status" value="1"/>
</dbReference>
<comment type="function">
    <text evidence="6">Participates in DNA repair and in chromosomal DNA replication.</text>
</comment>